<feature type="region of interest" description="Disordered" evidence="1">
    <location>
        <begin position="270"/>
        <end position="303"/>
    </location>
</feature>
<dbReference type="OrthoDB" id="4708870at2759"/>
<dbReference type="AlphaFoldDB" id="A0A194VQM9"/>
<sequence length="498" mass="55652">MGGKVFSSGNSPLHTPRMAPVVYEHLKRQCISALKYLFPRVESPIEAPEKSSFGDIDILVSLEGTGSTTRNFADPSAWTPIREALGGVRSYHEVRTGADRKKFIESMSFAIPWPADLSKDECAAQTLLEVGQTAATAASDGRVGEADNASKARYVQVDVGLCDNSHDLDWRLFKHNHGDLWNMLGMIIRPFGLTADETSLSIRIPEIERENKKGSRVFLTSNPTEVLDFLGLSQQNGEWERPFKSVKDLFEYAAGCKWFILWPRDTEAEEDKKTTHENNNNNNNNATNKDQSEEAKKLKHNDRARMKQRPLFARWVDDFIPQCREQGRFPVPGPATKTPDDVRADVRAEAFRAFPDSEPIYAATLAAWRREKTRVYVKNTVIKGDVCLPADISHVLPAPREEAAGAAIADGAPDAERMWRGALRSALAKILIDDDAGFGGVVPPKLRDDQGALVVDDVKDWINRHWEEVGRVAWEVQCEKFRANVERKRKLAEVTGGG</sequence>
<evidence type="ECO:0000256" key="1">
    <source>
        <dbReference type="SAM" id="MobiDB-lite"/>
    </source>
</evidence>
<evidence type="ECO:0000313" key="3">
    <source>
        <dbReference type="Proteomes" id="UP000078559"/>
    </source>
</evidence>
<dbReference type="Proteomes" id="UP000078559">
    <property type="component" value="Chromosome 2"/>
</dbReference>
<organism evidence="2 3">
    <name type="scientific">Cytospora mali</name>
    <name type="common">Apple Valsa canker fungus</name>
    <name type="synonym">Valsa mali</name>
    <dbReference type="NCBI Taxonomy" id="578113"/>
    <lineage>
        <taxon>Eukaryota</taxon>
        <taxon>Fungi</taxon>
        <taxon>Dikarya</taxon>
        <taxon>Ascomycota</taxon>
        <taxon>Pezizomycotina</taxon>
        <taxon>Sordariomycetes</taxon>
        <taxon>Sordariomycetidae</taxon>
        <taxon>Diaporthales</taxon>
        <taxon>Cytosporaceae</taxon>
        <taxon>Cytospora</taxon>
    </lineage>
</organism>
<reference evidence="2" key="1">
    <citation type="submission" date="2014-12" db="EMBL/GenBank/DDBJ databases">
        <title>Genome Sequence of Valsa Canker Pathogens Uncovers a Specific Adaption of Colonization on Woody Bark.</title>
        <authorList>
            <person name="Yin Z."/>
            <person name="Liu H."/>
            <person name="Gao X."/>
            <person name="Li Z."/>
            <person name="Song N."/>
            <person name="Ke X."/>
            <person name="Dai Q."/>
            <person name="Wu Y."/>
            <person name="Sun Y."/>
            <person name="Xu J.-R."/>
            <person name="Kang Z.K."/>
            <person name="Wang L."/>
            <person name="Huang L."/>
        </authorList>
    </citation>
    <scope>NUCLEOTIDE SEQUENCE [LARGE SCALE GENOMIC DNA]</scope>
    <source>
        <strain evidence="2">03-8</strain>
    </source>
</reference>
<proteinExistence type="predicted"/>
<keyword evidence="3" id="KW-1185">Reference proteome</keyword>
<feature type="compositionally biased region" description="Basic and acidic residues" evidence="1">
    <location>
        <begin position="290"/>
        <end position="303"/>
    </location>
</feature>
<name>A0A194VQM9_CYTMA</name>
<accession>A0A194VQM9</accession>
<protein>
    <submittedName>
        <fullName evidence="2">Uncharacterized protein</fullName>
    </submittedName>
</protein>
<dbReference type="EMBL" id="CM003099">
    <property type="protein sequence ID" value="KUI66491.1"/>
    <property type="molecule type" value="Genomic_DNA"/>
</dbReference>
<evidence type="ECO:0000313" key="2">
    <source>
        <dbReference type="EMBL" id="KUI66491.1"/>
    </source>
</evidence>
<gene>
    <name evidence="2" type="ORF">VM1G_01521</name>
</gene>